<evidence type="ECO:0000313" key="3">
    <source>
        <dbReference type="Proteomes" id="UP001329915"/>
    </source>
</evidence>
<evidence type="ECO:0000313" key="1">
    <source>
        <dbReference type="EMBL" id="WRO21471.1"/>
    </source>
</evidence>
<organism evidence="2 3">
    <name type="scientific">Metallumcola ferriviriculae</name>
    <dbReference type="NCBI Taxonomy" id="3039180"/>
    <lineage>
        <taxon>Bacteria</taxon>
        <taxon>Bacillati</taxon>
        <taxon>Bacillota</taxon>
        <taxon>Clostridia</taxon>
        <taxon>Neomoorellales</taxon>
        <taxon>Desulfitibacteraceae</taxon>
        <taxon>Metallumcola</taxon>
    </lineage>
</organism>
<dbReference type="EMBL" id="CP121694">
    <property type="protein sequence ID" value="WRO21490.1"/>
    <property type="molecule type" value="Genomic_DNA"/>
</dbReference>
<proteinExistence type="predicted"/>
<accession>A0AAU0UKT0</accession>
<dbReference type="Proteomes" id="UP001329915">
    <property type="component" value="Chromosome"/>
</dbReference>
<dbReference type="EMBL" id="CP121694">
    <property type="protein sequence ID" value="WRO21471.1"/>
    <property type="molecule type" value="Genomic_DNA"/>
</dbReference>
<dbReference type="KEGG" id="dbc:MFMK1_001279"/>
<keyword evidence="3" id="KW-1185">Reference proteome</keyword>
<dbReference type="RefSeq" id="WP_366924314.1">
    <property type="nucleotide sequence ID" value="NZ_CP121694.1"/>
</dbReference>
<protein>
    <submittedName>
        <fullName evidence="2">Uncharacterized protein</fullName>
    </submittedName>
</protein>
<reference evidence="2 3" key="1">
    <citation type="submission" date="2023-04" db="EMBL/GenBank/DDBJ databases">
        <authorList>
            <person name="Hsu D."/>
        </authorList>
    </citation>
    <scope>NUCLEOTIDE SEQUENCE [LARGE SCALE GENOMIC DNA]</scope>
    <source>
        <strain evidence="2 3">MK1</strain>
    </source>
</reference>
<name>A0AAU0UKT0_9FIRM</name>
<evidence type="ECO:0000313" key="2">
    <source>
        <dbReference type="EMBL" id="WRO21490.1"/>
    </source>
</evidence>
<sequence length="45" mass="5297">MTKLEKLLQKVKNNPKQVRFQELDKILIRSGFTRRQPGIGSSHYI</sequence>
<dbReference type="AlphaFoldDB" id="A0AAU0UKT0"/>
<gene>
    <name evidence="1" type="ORF">MFMK1_001279</name>
    <name evidence="2" type="ORF">MFMK1_001300</name>
</gene>
<dbReference type="KEGG" id="dbc:MFMK1_001300"/>